<dbReference type="Proteomes" id="UP000515160">
    <property type="component" value="Chromosome 3"/>
</dbReference>
<protein>
    <submittedName>
        <fullName evidence="11">Probable cytochrome P450 12c1, mitochondrial</fullName>
    </submittedName>
</protein>
<dbReference type="CDD" id="cd11054">
    <property type="entry name" value="CYP24A1-like"/>
    <property type="match status" value="1"/>
</dbReference>
<evidence type="ECO:0000256" key="6">
    <source>
        <dbReference type="ARBA" id="ARBA00023004"/>
    </source>
</evidence>
<dbReference type="Pfam" id="PF00067">
    <property type="entry name" value="p450"/>
    <property type="match status" value="1"/>
</dbReference>
<proteinExistence type="inferred from homology"/>
<dbReference type="PANTHER" id="PTHR24279">
    <property type="entry name" value="CYTOCHROME P450"/>
    <property type="match status" value="1"/>
</dbReference>
<dbReference type="PANTHER" id="PTHR24279:SF120">
    <property type="entry name" value="CYTOCHROME P450"/>
    <property type="match status" value="1"/>
</dbReference>
<reference evidence="11" key="1">
    <citation type="submission" date="2025-08" db="UniProtKB">
        <authorList>
            <consortium name="RefSeq"/>
        </authorList>
    </citation>
    <scope>IDENTIFICATION</scope>
    <source>
        <strain evidence="11">15112-1751.03</strain>
        <tissue evidence="11">Whole Adult</tissue>
    </source>
</reference>
<dbReference type="PROSITE" id="PS00086">
    <property type="entry name" value="CYTOCHROME_P450"/>
    <property type="match status" value="1"/>
</dbReference>
<name>A0A6P8XFC9_DROAB</name>
<organism evidence="10 11">
    <name type="scientific">Drosophila albomicans</name>
    <name type="common">Fruit fly</name>
    <dbReference type="NCBI Taxonomy" id="7291"/>
    <lineage>
        <taxon>Eukaryota</taxon>
        <taxon>Metazoa</taxon>
        <taxon>Ecdysozoa</taxon>
        <taxon>Arthropoda</taxon>
        <taxon>Hexapoda</taxon>
        <taxon>Insecta</taxon>
        <taxon>Pterygota</taxon>
        <taxon>Neoptera</taxon>
        <taxon>Endopterygota</taxon>
        <taxon>Diptera</taxon>
        <taxon>Brachycera</taxon>
        <taxon>Muscomorpha</taxon>
        <taxon>Ephydroidea</taxon>
        <taxon>Drosophilidae</taxon>
        <taxon>Drosophila</taxon>
    </lineage>
</organism>
<keyword evidence="5 9" id="KW-0560">Oxidoreductase</keyword>
<evidence type="ECO:0000256" key="7">
    <source>
        <dbReference type="ARBA" id="ARBA00023033"/>
    </source>
</evidence>
<evidence type="ECO:0000313" key="11">
    <source>
        <dbReference type="RefSeq" id="XP_034111464.1"/>
    </source>
</evidence>
<accession>A0A6P8XFC9</accession>
<evidence type="ECO:0000256" key="3">
    <source>
        <dbReference type="ARBA" id="ARBA00022617"/>
    </source>
</evidence>
<feature type="binding site" description="axial binding residue" evidence="8">
    <location>
        <position position="474"/>
    </location>
    <ligand>
        <name>heme</name>
        <dbReference type="ChEBI" id="CHEBI:30413"/>
    </ligand>
    <ligandPart>
        <name>Fe</name>
        <dbReference type="ChEBI" id="CHEBI:18248"/>
    </ligandPart>
</feature>
<dbReference type="GO" id="GO:0016705">
    <property type="term" value="F:oxidoreductase activity, acting on paired donors, with incorporation or reduction of molecular oxygen"/>
    <property type="evidence" value="ECO:0007669"/>
    <property type="project" value="InterPro"/>
</dbReference>
<dbReference type="FunFam" id="1.10.630.10:FF:000006">
    <property type="entry name" value="Cytochrome P450 302a1, mitochondrial"/>
    <property type="match status" value="1"/>
</dbReference>
<evidence type="ECO:0000313" key="10">
    <source>
        <dbReference type="Proteomes" id="UP000515160"/>
    </source>
</evidence>
<keyword evidence="10" id="KW-1185">Reference proteome</keyword>
<keyword evidence="3 8" id="KW-0349">Heme</keyword>
<dbReference type="RefSeq" id="XP_034111464.1">
    <property type="nucleotide sequence ID" value="XM_034255573.2"/>
</dbReference>
<dbReference type="PRINTS" id="PR00385">
    <property type="entry name" value="P450"/>
</dbReference>
<dbReference type="GeneID" id="117572618"/>
<evidence type="ECO:0000256" key="5">
    <source>
        <dbReference type="ARBA" id="ARBA00023002"/>
    </source>
</evidence>
<comment type="similarity">
    <text evidence="2 9">Belongs to the cytochrome P450 family.</text>
</comment>
<dbReference type="InterPro" id="IPR002401">
    <property type="entry name" value="Cyt_P450_E_grp-I"/>
</dbReference>
<gene>
    <name evidence="11" type="primary">LOC117572618</name>
</gene>
<dbReference type="OrthoDB" id="3945418at2759"/>
<keyword evidence="4 8" id="KW-0479">Metal-binding</keyword>
<dbReference type="InterPro" id="IPR050479">
    <property type="entry name" value="CYP11_CYP27_families"/>
</dbReference>
<dbReference type="Gene3D" id="1.10.630.10">
    <property type="entry name" value="Cytochrome P450"/>
    <property type="match status" value="1"/>
</dbReference>
<dbReference type="PRINTS" id="PR00463">
    <property type="entry name" value="EP450I"/>
</dbReference>
<dbReference type="InterPro" id="IPR036396">
    <property type="entry name" value="Cyt_P450_sf"/>
</dbReference>
<keyword evidence="6 8" id="KW-0408">Iron</keyword>
<dbReference type="InterPro" id="IPR017972">
    <property type="entry name" value="Cyt_P450_CS"/>
</dbReference>
<dbReference type="CTD" id="40037"/>
<dbReference type="InterPro" id="IPR001128">
    <property type="entry name" value="Cyt_P450"/>
</dbReference>
<keyword evidence="7 9" id="KW-0503">Monooxygenase</keyword>
<dbReference type="GO" id="GO:0004497">
    <property type="term" value="F:monooxygenase activity"/>
    <property type="evidence" value="ECO:0007669"/>
    <property type="project" value="UniProtKB-KW"/>
</dbReference>
<dbReference type="AlphaFoldDB" id="A0A6P8XFC9"/>
<dbReference type="GO" id="GO:0005506">
    <property type="term" value="F:iron ion binding"/>
    <property type="evidence" value="ECO:0007669"/>
    <property type="project" value="InterPro"/>
</dbReference>
<evidence type="ECO:0000256" key="8">
    <source>
        <dbReference type="PIRSR" id="PIRSR602401-1"/>
    </source>
</evidence>
<dbReference type="SUPFAM" id="SSF48264">
    <property type="entry name" value="Cytochrome P450"/>
    <property type="match status" value="1"/>
</dbReference>
<evidence type="ECO:0000256" key="9">
    <source>
        <dbReference type="RuleBase" id="RU000461"/>
    </source>
</evidence>
<evidence type="ECO:0000256" key="4">
    <source>
        <dbReference type="ARBA" id="ARBA00022723"/>
    </source>
</evidence>
<evidence type="ECO:0000256" key="1">
    <source>
        <dbReference type="ARBA" id="ARBA00001971"/>
    </source>
</evidence>
<comment type="cofactor">
    <cofactor evidence="1 8">
        <name>heme</name>
        <dbReference type="ChEBI" id="CHEBI:30413"/>
    </cofactor>
</comment>
<sequence length="528" mass="61286">MFRRPMKLVQCVAYSTRWRSTAAAVKIDAGDSSYMQQLKADWQTAKSYNDLPGPSRWRLFRGFLKGGEFTNLDMRELMFLLRNQYGDTFLLPGVFGMPDNVVTFNVENFEKTYRTEGQWPERPGADVVVHYRNNRPDGFFKDCIGLFSRGENWGQLRSKANPVLMQHRNAALYLQPMQRVNQQFIQRIRDIRDEQSQEVPGNFLRDINHLTFESIAVVALDRELGLLRHADQAPLAQKLFNNLQKFMQGFYELTIMPSVYKYVPTPKYKRFSNAMDEIFDVCSHYVNEAIKRIEQKPANATGTQSVLEQLLRVDRKFATVMSMDMLMGGVDTTSSALSGIMLNLAKNPEKQAKLREEIVAKLPHPTDEFKFNDMKSLPYLRAIIKESMRIYPVVFGNLRSTGADIVLDGYRIPKGTRVLMNSNLLLDDERYYPRAKEFLPERWLREQSNENEKLVVDNPSPFVYLPFGFGPRMCVGKRIVDMEMEITVSNLVRNFNIEYNYPTENAFRITFINSPVIPLKFKFTDIKY</sequence>
<evidence type="ECO:0000256" key="2">
    <source>
        <dbReference type="ARBA" id="ARBA00010617"/>
    </source>
</evidence>
<dbReference type="GO" id="GO:0020037">
    <property type="term" value="F:heme binding"/>
    <property type="evidence" value="ECO:0007669"/>
    <property type="project" value="InterPro"/>
</dbReference>